<dbReference type="InterPro" id="IPR011749">
    <property type="entry name" value="CHP02243"/>
</dbReference>
<dbReference type="RefSeq" id="WP_076627919.1">
    <property type="nucleotide sequence ID" value="NZ_CP019312.1"/>
</dbReference>
<dbReference type="OrthoDB" id="9027184at2"/>
<dbReference type="KEGG" id="tom:BWR18_10040"/>
<dbReference type="NCBIfam" id="TIGR02243">
    <property type="entry name" value="putative baseplate assembly protein"/>
    <property type="match status" value="1"/>
</dbReference>
<dbReference type="Proteomes" id="UP000186336">
    <property type="component" value="Chromosome"/>
</dbReference>
<protein>
    <submittedName>
        <fullName evidence="1">Putative baseplate assembly protein</fullName>
    </submittedName>
</protein>
<organism evidence="1 2">
    <name type="scientific">Tateyamaria omphalii</name>
    <dbReference type="NCBI Taxonomy" id="299262"/>
    <lineage>
        <taxon>Bacteria</taxon>
        <taxon>Pseudomonadati</taxon>
        <taxon>Pseudomonadota</taxon>
        <taxon>Alphaproteobacteria</taxon>
        <taxon>Rhodobacterales</taxon>
        <taxon>Roseobacteraceae</taxon>
        <taxon>Tateyamaria</taxon>
    </lineage>
</organism>
<dbReference type="AlphaFoldDB" id="A0A1P8MVC1"/>
<dbReference type="STRING" id="299262.BWR18_10040"/>
<accession>A0A1P8MVC1</accession>
<keyword evidence="2" id="KW-1185">Reference proteome</keyword>
<proteinExistence type="predicted"/>
<name>A0A1P8MVC1_9RHOB</name>
<evidence type="ECO:0000313" key="1">
    <source>
        <dbReference type="EMBL" id="APX11978.1"/>
    </source>
</evidence>
<gene>
    <name evidence="1" type="ORF">BWR18_10040</name>
</gene>
<reference evidence="1 2" key="1">
    <citation type="submission" date="2017-01" db="EMBL/GenBank/DDBJ databases">
        <title>Complete genome of Tateyamaria omphalii DOK1-4 isolated from seawater in Dokdo.</title>
        <authorList>
            <person name="Kim J.H."/>
            <person name="Chi W.-J."/>
        </authorList>
    </citation>
    <scope>NUCLEOTIDE SEQUENCE [LARGE SCALE GENOMIC DNA]</scope>
    <source>
        <strain evidence="1 2">DOK1-4</strain>
    </source>
</reference>
<sequence length="664" mass="72218">MPLSDNLPVIDDRTYADIVEEVRARVPRYTDEWTDLNESDPGMAMVELFAWLSEMQIFRMGQVPLLNYLKFLELVGIELDPARPSTSLVTFPVDPGFGQPTTIVPALTQLATEEPDADGPILFELDRALVVIRAQLEAVQSFDGFVFRDLSEANAADGTTGFSPFGTAFGPDTAFYIGFSEQLPDQSFDLTVWADNAESGVPVLRCGGSGAFERSRLNWEIWDGREWRAVTLLKDDTQALTRTGQVSLKGPAQGLSQPQALGRVATPMHWLRAKVVRNDYQKTPHLRAIRTNTGRVTQAETLEFESLGGSNGETNQVFSLADAPVLPNSQVIQVNEGREYVDWQEVPDFAGSGPNDPHYVLNRATGEVRFGNGRSGRIPVGNPRTPRNIRALSYQVGGGARGNVAPGQINALQSAIEGLDEDGIGNLFAAAGGTDEETLQAAMERAPSTLKSRERAVAADDFEQLSLRAANVIRARALPLFHPDYPGIDVPGVVTIVIVPDVDEPAPMPTEGTLNAVCAILNERRLLTTELYVTGPVYQEVTVTAEIIVEDNADLAEVKEQALDSLALYFDARKGGEGSDPTLPEDDPAQSGGGWPFGGDIYYSLLYRRLLTVGVKRIHSLELRLDKDDFGACQDVPVPPGVLLVSGAHQIDVRYDDDAAEAGR</sequence>
<evidence type="ECO:0000313" key="2">
    <source>
        <dbReference type="Proteomes" id="UP000186336"/>
    </source>
</evidence>
<dbReference type="EMBL" id="CP019312">
    <property type="protein sequence ID" value="APX11978.1"/>
    <property type="molecule type" value="Genomic_DNA"/>
</dbReference>